<evidence type="ECO:0000313" key="3">
    <source>
        <dbReference type="Proteomes" id="UP001057455"/>
    </source>
</evidence>
<feature type="compositionally biased region" description="Low complexity" evidence="1">
    <location>
        <begin position="1"/>
        <end position="11"/>
    </location>
</feature>
<dbReference type="SMART" id="SM00320">
    <property type="entry name" value="WD40"/>
    <property type="match status" value="2"/>
</dbReference>
<dbReference type="SUPFAM" id="SSF50978">
    <property type="entry name" value="WD40 repeat-like"/>
    <property type="match status" value="1"/>
</dbReference>
<protein>
    <submittedName>
        <fullName evidence="2">Guanine nucleotide-binding subunit beta 1</fullName>
    </submittedName>
</protein>
<feature type="region of interest" description="Disordered" evidence="1">
    <location>
        <begin position="1"/>
        <end position="20"/>
    </location>
</feature>
<comment type="caution">
    <text evidence="2">The sequence shown here is derived from an EMBL/GenBank/DDBJ whole genome shotgun (WGS) entry which is preliminary data.</text>
</comment>
<dbReference type="InterPro" id="IPR036322">
    <property type="entry name" value="WD40_repeat_dom_sf"/>
</dbReference>
<dbReference type="AlphaFoldDB" id="A0A9W5WU59"/>
<reference evidence="2" key="1">
    <citation type="submission" date="2019-12" db="EMBL/GenBank/DDBJ databases">
        <title>Genome sequence of Babesia ovis.</title>
        <authorList>
            <person name="Yamagishi J."/>
            <person name="Sevinc F."/>
            <person name="Xuan X."/>
        </authorList>
    </citation>
    <scope>NUCLEOTIDE SEQUENCE</scope>
    <source>
        <strain evidence="2">Selcuk</strain>
    </source>
</reference>
<name>A0A9W5WU59_BABOV</name>
<proteinExistence type="predicted"/>
<dbReference type="EMBL" id="BLIY01000006">
    <property type="protein sequence ID" value="GFE53578.1"/>
    <property type="molecule type" value="Genomic_DNA"/>
</dbReference>
<dbReference type="Gene3D" id="2.130.10.10">
    <property type="entry name" value="YVTN repeat-like/Quinoprotein amine dehydrogenase"/>
    <property type="match status" value="1"/>
</dbReference>
<dbReference type="Proteomes" id="UP001057455">
    <property type="component" value="Unassembled WGS sequence"/>
</dbReference>
<evidence type="ECO:0000256" key="1">
    <source>
        <dbReference type="SAM" id="MobiDB-lite"/>
    </source>
</evidence>
<sequence>MLSSSFSSSPSIEIPAPGEKGADVGSLQNIEPLPFLSNYHIVATYECGLVSIFDIRSHREPLMKRKLDDSETLLSLDVWRSVLLVGDAGGNISMFHVSDPTGIIPLERINICKGVDSPCGIGCLGVREDGAITVACCWDYSVRVLETRSLEVKAILGDHNDTIMDVSFDRLTGDFATCSLDGNGYMWNLFSSSYKRL</sequence>
<keyword evidence="3" id="KW-1185">Reference proteome</keyword>
<organism evidence="2 3">
    <name type="scientific">Babesia ovis</name>
    <dbReference type="NCBI Taxonomy" id="5869"/>
    <lineage>
        <taxon>Eukaryota</taxon>
        <taxon>Sar</taxon>
        <taxon>Alveolata</taxon>
        <taxon>Apicomplexa</taxon>
        <taxon>Aconoidasida</taxon>
        <taxon>Piroplasmida</taxon>
        <taxon>Babesiidae</taxon>
        <taxon>Babesia</taxon>
    </lineage>
</organism>
<dbReference type="OrthoDB" id="7668193at2759"/>
<gene>
    <name evidence="2" type="ORF">BaOVIS_009820</name>
</gene>
<dbReference type="InterPro" id="IPR001680">
    <property type="entry name" value="WD40_rpt"/>
</dbReference>
<evidence type="ECO:0000313" key="2">
    <source>
        <dbReference type="EMBL" id="GFE53578.1"/>
    </source>
</evidence>
<dbReference type="InterPro" id="IPR015943">
    <property type="entry name" value="WD40/YVTN_repeat-like_dom_sf"/>
</dbReference>
<accession>A0A9W5WU59</accession>